<organism evidence="1 2">
    <name type="scientific">Paenibacillus tyrfis</name>
    <dbReference type="NCBI Taxonomy" id="1501230"/>
    <lineage>
        <taxon>Bacteria</taxon>
        <taxon>Bacillati</taxon>
        <taxon>Bacillota</taxon>
        <taxon>Bacilli</taxon>
        <taxon>Bacillales</taxon>
        <taxon>Paenibacillaceae</taxon>
        <taxon>Paenibacillus</taxon>
    </lineage>
</organism>
<dbReference type="OrthoDB" id="90760at2"/>
<gene>
    <name evidence="1" type="ORF">ET33_02345</name>
</gene>
<comment type="caution">
    <text evidence="1">The sequence shown here is derived from an EMBL/GenBank/DDBJ whole genome shotgun (WGS) entry which is preliminary data.</text>
</comment>
<sequence>MANLTSVISLRDNYSAVLRQASRHTASFQKDVNKARQAMDAAYNRERTIRTRNAPAWKAINDITKKMQSVRDRAVTITARTQHFMGRMQAVSSTLWRVTKSPYTVAVRLKDGVSTGLGKIRSSLSFLETPLKVGAGFAAAGVVAAGAGMAEALKGAAELERFQISMEHFIGVNNKKMSKEEVKKKADDFIIALRKNADETPFETGEVIKTGTRAVGIAGGDTKQAMSLVKLSEDMAALTPGKTLEDAIEAIADLMTGETERMKEFGFKISQEQIKAAGGKMENIKNDKGLALTEIFKGGSTKLSTSASGLWSTISGSFKSGITNMGIKSLEILKPQLQKWADFLSSGGADRFFEAGSKLMAKMFSGVVRGVEKAKEYLSKHFIDNPEFQKINTLSGKVQFAIQSFKDTFDKWYASGGKEQINNTVDALVGYLSTAVKASSAPFKQIGIDIGKPIASGMLQGMKDFAAENPGASALMTFLMTPGPIQIKAAAAAGVGIGGEINSFSKFLDEKQQKEQTDLATFVDNISNAAGKSESLYGQGSISADDTTFFGGVKNAIKGKYYDMFGYPEEYKPKAIGMPRVPRDNYPALLHQNEAVLTAQEAEQYRSGEGRSVEVTINLNNPVVRDDSDIQKIMAALRAELENVTMNMG</sequence>
<proteinExistence type="predicted"/>
<name>A0A081P4F8_9BACL</name>
<protein>
    <recommendedName>
        <fullName evidence="3">Phage tail tape measure protein domain-containing protein</fullName>
    </recommendedName>
</protein>
<dbReference type="AlphaFoldDB" id="A0A081P4F8"/>
<dbReference type="eggNOG" id="COG3941">
    <property type="taxonomic scope" value="Bacteria"/>
</dbReference>
<dbReference type="RefSeq" id="WP_036681873.1">
    <property type="nucleotide sequence ID" value="NZ_JNVM01000010.1"/>
</dbReference>
<keyword evidence="2" id="KW-1185">Reference proteome</keyword>
<dbReference type="Proteomes" id="UP000028123">
    <property type="component" value="Unassembled WGS sequence"/>
</dbReference>
<evidence type="ECO:0000313" key="2">
    <source>
        <dbReference type="Proteomes" id="UP000028123"/>
    </source>
</evidence>
<reference evidence="1 2" key="1">
    <citation type="submission" date="2014-06" db="EMBL/GenBank/DDBJ databases">
        <title>Draft genome sequence of Paenibacillus sp. MSt1.</title>
        <authorList>
            <person name="Aw Y.K."/>
            <person name="Ong K.S."/>
            <person name="Gan H.M."/>
            <person name="Lee S.M."/>
        </authorList>
    </citation>
    <scope>NUCLEOTIDE SEQUENCE [LARGE SCALE GENOMIC DNA]</scope>
    <source>
        <strain evidence="1 2">MSt1</strain>
    </source>
</reference>
<evidence type="ECO:0008006" key="3">
    <source>
        <dbReference type="Google" id="ProtNLM"/>
    </source>
</evidence>
<accession>A0A081P4F8</accession>
<dbReference type="EMBL" id="JNVM01000010">
    <property type="protein sequence ID" value="KEQ25581.1"/>
    <property type="molecule type" value="Genomic_DNA"/>
</dbReference>
<evidence type="ECO:0000313" key="1">
    <source>
        <dbReference type="EMBL" id="KEQ25581.1"/>
    </source>
</evidence>